<gene>
    <name evidence="2" type="ORF">GCM10010357_67070</name>
</gene>
<evidence type="ECO:0000256" key="1">
    <source>
        <dbReference type="SAM" id="Phobius"/>
    </source>
</evidence>
<evidence type="ECO:0000313" key="2">
    <source>
        <dbReference type="EMBL" id="GAA0436205.1"/>
    </source>
</evidence>
<keyword evidence="1" id="KW-1133">Transmembrane helix</keyword>
<feature type="transmembrane region" description="Helical" evidence="1">
    <location>
        <begin position="48"/>
        <end position="67"/>
    </location>
</feature>
<dbReference type="Proteomes" id="UP001500879">
    <property type="component" value="Unassembled WGS sequence"/>
</dbReference>
<keyword evidence="1" id="KW-0472">Membrane</keyword>
<dbReference type="EMBL" id="BAAABX010000086">
    <property type="protein sequence ID" value="GAA0436205.1"/>
    <property type="molecule type" value="Genomic_DNA"/>
</dbReference>
<accession>A0ABN0Z710</accession>
<sequence length="118" mass="13370">MNTTAWLLTAAAYGCVGMAFMHAVQLTPRHAVEGGAFDDLRALHGERAVALLIAVAWVPLFAVWPLVLGAGAPWHFWWHRLSQHPTWDCTEPDDTYHREDDPRCNRAPFSWLIPPRSR</sequence>
<keyword evidence="3" id="KW-1185">Reference proteome</keyword>
<keyword evidence="1" id="KW-0812">Transmembrane</keyword>
<organism evidence="2 3">
    <name type="scientific">Streptomyces luteireticuli</name>
    <dbReference type="NCBI Taxonomy" id="173858"/>
    <lineage>
        <taxon>Bacteria</taxon>
        <taxon>Bacillati</taxon>
        <taxon>Actinomycetota</taxon>
        <taxon>Actinomycetes</taxon>
        <taxon>Kitasatosporales</taxon>
        <taxon>Streptomycetaceae</taxon>
        <taxon>Streptomyces</taxon>
    </lineage>
</organism>
<comment type="caution">
    <text evidence="2">The sequence shown here is derived from an EMBL/GenBank/DDBJ whole genome shotgun (WGS) entry which is preliminary data.</text>
</comment>
<feature type="transmembrane region" description="Helical" evidence="1">
    <location>
        <begin position="6"/>
        <end position="27"/>
    </location>
</feature>
<name>A0ABN0Z710_9ACTN</name>
<proteinExistence type="predicted"/>
<evidence type="ECO:0000313" key="3">
    <source>
        <dbReference type="Proteomes" id="UP001500879"/>
    </source>
</evidence>
<reference evidence="2 3" key="1">
    <citation type="journal article" date="2019" name="Int. J. Syst. Evol. Microbiol.">
        <title>The Global Catalogue of Microorganisms (GCM) 10K type strain sequencing project: providing services to taxonomists for standard genome sequencing and annotation.</title>
        <authorList>
            <consortium name="The Broad Institute Genomics Platform"/>
            <consortium name="The Broad Institute Genome Sequencing Center for Infectious Disease"/>
            <person name="Wu L."/>
            <person name="Ma J."/>
        </authorList>
    </citation>
    <scope>NUCLEOTIDE SEQUENCE [LARGE SCALE GENOMIC DNA]</scope>
    <source>
        <strain evidence="2 3">JCM 4788</strain>
    </source>
</reference>
<dbReference type="RefSeq" id="WP_344032477.1">
    <property type="nucleotide sequence ID" value="NZ_BAAABX010000086.1"/>
</dbReference>
<protein>
    <submittedName>
        <fullName evidence="2">Uncharacterized protein</fullName>
    </submittedName>
</protein>